<dbReference type="Proteomes" id="UP001165270">
    <property type="component" value="Unassembled WGS sequence"/>
</dbReference>
<evidence type="ECO:0000259" key="5">
    <source>
        <dbReference type="SMART" id="SM00479"/>
    </source>
</evidence>
<dbReference type="RefSeq" id="WP_242713830.1">
    <property type="nucleotide sequence ID" value="NZ_JALDAX010000038.1"/>
</dbReference>
<reference evidence="6" key="1">
    <citation type="submission" date="2022-03" db="EMBL/GenBank/DDBJ databases">
        <title>Streptomyces 7R015 and 7R016 isolated from Barleria lupulina in Thailand.</title>
        <authorList>
            <person name="Kanchanasin P."/>
            <person name="Phongsopitanun W."/>
            <person name="Tanasupawat S."/>
        </authorList>
    </citation>
    <scope>NUCLEOTIDE SEQUENCE</scope>
    <source>
        <strain evidence="6">7R016</strain>
    </source>
</reference>
<evidence type="ECO:0000256" key="1">
    <source>
        <dbReference type="ARBA" id="ARBA00022722"/>
    </source>
</evidence>
<keyword evidence="7" id="KW-1185">Reference proteome</keyword>
<gene>
    <name evidence="6" type="ORF">MQN93_43145</name>
</gene>
<evidence type="ECO:0000256" key="3">
    <source>
        <dbReference type="ARBA" id="ARBA00022839"/>
    </source>
</evidence>
<comment type="caution">
    <text evidence="6">The sequence shown here is derived from an EMBL/GenBank/DDBJ whole genome shotgun (WGS) entry which is preliminary data.</text>
</comment>
<keyword evidence="2" id="KW-0378">Hydrolase</keyword>
<evidence type="ECO:0000256" key="2">
    <source>
        <dbReference type="ARBA" id="ARBA00022801"/>
    </source>
</evidence>
<feature type="region of interest" description="Disordered" evidence="4">
    <location>
        <begin position="253"/>
        <end position="278"/>
    </location>
</feature>
<dbReference type="Gene3D" id="3.30.420.10">
    <property type="entry name" value="Ribonuclease H-like superfamily/Ribonuclease H"/>
    <property type="match status" value="1"/>
</dbReference>
<protein>
    <submittedName>
        <fullName evidence="6">DNA polymerase III subunit epsilon</fullName>
    </submittedName>
</protein>
<name>A0ABS9XWP0_9ACTN</name>
<dbReference type="PANTHER" id="PTHR30231:SF4">
    <property type="entry name" value="PROTEIN NEN2"/>
    <property type="match status" value="1"/>
</dbReference>
<dbReference type="PANTHER" id="PTHR30231">
    <property type="entry name" value="DNA POLYMERASE III SUBUNIT EPSILON"/>
    <property type="match status" value="1"/>
</dbReference>
<dbReference type="EMBL" id="JALDAX010000038">
    <property type="protein sequence ID" value="MCI3246498.1"/>
    <property type="molecule type" value="Genomic_DNA"/>
</dbReference>
<organism evidence="6 7">
    <name type="scientific">Streptomyces spinosisporus</name>
    <dbReference type="NCBI Taxonomy" id="2927582"/>
    <lineage>
        <taxon>Bacteria</taxon>
        <taxon>Bacillati</taxon>
        <taxon>Actinomycetota</taxon>
        <taxon>Actinomycetes</taxon>
        <taxon>Kitasatosporales</taxon>
        <taxon>Streptomycetaceae</taxon>
        <taxon>Streptomyces</taxon>
    </lineage>
</organism>
<dbReference type="CDD" id="cd06127">
    <property type="entry name" value="DEDDh"/>
    <property type="match status" value="1"/>
</dbReference>
<keyword evidence="1" id="KW-0540">Nuclease</keyword>
<feature type="domain" description="Exonuclease" evidence="5">
    <location>
        <begin position="9"/>
        <end position="197"/>
    </location>
</feature>
<dbReference type="SMART" id="SM00479">
    <property type="entry name" value="EXOIII"/>
    <property type="match status" value="1"/>
</dbReference>
<keyword evidence="3" id="KW-0269">Exonuclease</keyword>
<evidence type="ECO:0000313" key="7">
    <source>
        <dbReference type="Proteomes" id="UP001165270"/>
    </source>
</evidence>
<evidence type="ECO:0000256" key="4">
    <source>
        <dbReference type="SAM" id="MobiDB-lite"/>
    </source>
</evidence>
<dbReference type="InterPro" id="IPR036397">
    <property type="entry name" value="RNaseH_sf"/>
</dbReference>
<dbReference type="InterPro" id="IPR012337">
    <property type="entry name" value="RNaseH-like_sf"/>
</dbReference>
<dbReference type="Pfam" id="PF00929">
    <property type="entry name" value="RNase_T"/>
    <property type="match status" value="1"/>
</dbReference>
<dbReference type="InterPro" id="IPR013520">
    <property type="entry name" value="Ribonucl_H"/>
</dbReference>
<proteinExistence type="predicted"/>
<accession>A0ABS9XWP0</accession>
<evidence type="ECO:0000313" key="6">
    <source>
        <dbReference type="EMBL" id="MCI3246498.1"/>
    </source>
</evidence>
<dbReference type="SUPFAM" id="SSF53098">
    <property type="entry name" value="Ribonuclease H-like"/>
    <property type="match status" value="1"/>
</dbReference>
<sequence>MSAPWHVQRMAALDFECSDKEPTTARAVQCALILVGGGLNTDMSAWTINPGIAQEPGAIAVHGLTDEYLAEHGQDPEPALGAIAKSVAEVVAAGIPLVGHNIGFDLTLLNAECQRHLGDSLEGICRQPLTRVLDTMVLDKHAAPYRRRVSETQGPYQMRTTAEVYGLGWDEEQAHGASYDALMSVRAVYKMGVIAHTRPEDRPDWVQALRNRRGPYDRFNDLAFVDVEELHRRQVVWAREDAASYQAWLRNPAKSGEKHNPDAVIDGTWPLRQAGGAS</sequence>